<sequence>MLARLAKRASVQPACSSAPSALRTTWACSNASKGKWRERAGMSACDGAQRICFSTSAPKLKTYKINRREIRTLDPSRLESVDQQIIDVSNKSYPEIIFPNISPPPAPTTTTTTTTTTTNESNTEVAKKKALKTPYDRHRMIYALTYDGAQHRIKFPENTRGVLYYHKADPEVASSVRFRICDEPTLASFKSGRDLIEHEHKFDSNARLFSYRQPWNIPLHAIACSESFYSFRAALLQENLVDLAMIDDLRAIGIPKRLTRALYSYNQPFIVDLSKRQIRLTLVSRHCVHDLELQLFSAYPDTRSAVGTYEGFALARLVLSPLREHIQDPSLLLQFVKFLTPIRRVRPEDMIKKPMLGKFLEYQDRRTGTFSPWAISLKWKAAGPKFVEAFGMPTPVKLGKKVLKE</sequence>
<evidence type="ECO:0000313" key="2">
    <source>
        <dbReference type="EMBL" id="KAF4619668.1"/>
    </source>
</evidence>
<reference evidence="2 3" key="1">
    <citation type="submission" date="2019-12" db="EMBL/GenBank/DDBJ databases">
        <authorList>
            <person name="Floudas D."/>
            <person name="Bentzer J."/>
            <person name="Ahren D."/>
            <person name="Johansson T."/>
            <person name="Persson P."/>
            <person name="Tunlid A."/>
        </authorList>
    </citation>
    <scope>NUCLEOTIDE SEQUENCE [LARGE SCALE GENOMIC DNA]</scope>
    <source>
        <strain evidence="2 3">CBS 102.39</strain>
    </source>
</reference>
<dbReference type="Proteomes" id="UP000521872">
    <property type="component" value="Unassembled WGS sequence"/>
</dbReference>
<evidence type="ECO:0000256" key="1">
    <source>
        <dbReference type="SAM" id="MobiDB-lite"/>
    </source>
</evidence>
<feature type="region of interest" description="Disordered" evidence="1">
    <location>
        <begin position="99"/>
        <end position="120"/>
    </location>
</feature>
<evidence type="ECO:0000313" key="3">
    <source>
        <dbReference type="Proteomes" id="UP000521872"/>
    </source>
</evidence>
<feature type="compositionally biased region" description="Low complexity" evidence="1">
    <location>
        <begin position="108"/>
        <end position="118"/>
    </location>
</feature>
<dbReference type="AlphaFoldDB" id="A0A8H4QZI5"/>
<proteinExistence type="predicted"/>
<dbReference type="EMBL" id="JAACJL010000016">
    <property type="protein sequence ID" value="KAF4619668.1"/>
    <property type="molecule type" value="Genomic_DNA"/>
</dbReference>
<comment type="caution">
    <text evidence="2">The sequence shown here is derived from an EMBL/GenBank/DDBJ whole genome shotgun (WGS) entry which is preliminary data.</text>
</comment>
<protein>
    <submittedName>
        <fullName evidence="2">Uncharacterized protein</fullName>
    </submittedName>
</protein>
<organism evidence="2 3">
    <name type="scientific">Agrocybe pediades</name>
    <dbReference type="NCBI Taxonomy" id="84607"/>
    <lineage>
        <taxon>Eukaryota</taxon>
        <taxon>Fungi</taxon>
        <taxon>Dikarya</taxon>
        <taxon>Basidiomycota</taxon>
        <taxon>Agaricomycotina</taxon>
        <taxon>Agaricomycetes</taxon>
        <taxon>Agaricomycetidae</taxon>
        <taxon>Agaricales</taxon>
        <taxon>Agaricineae</taxon>
        <taxon>Strophariaceae</taxon>
        <taxon>Agrocybe</taxon>
    </lineage>
</organism>
<name>A0A8H4QZI5_9AGAR</name>
<gene>
    <name evidence="2" type="ORF">D9613_004690</name>
</gene>
<accession>A0A8H4QZI5</accession>
<keyword evidence="3" id="KW-1185">Reference proteome</keyword>